<sequence length="107" mass="11853">MTNQQVIDAVCEVLGDQFDGLELYTVVAQDSADPKDPTVMLTAVDRSHSQVLKFRVGQRTGWMWDDDHVLALSPENAVRVAVALVKGERTTTPAHLGLPDERTDFFV</sequence>
<evidence type="ECO:0000313" key="1">
    <source>
        <dbReference type="EMBL" id="MFD1440740.1"/>
    </source>
</evidence>
<proteinExistence type="predicted"/>
<organism evidence="1 2">
    <name type="scientific">Lacticaseibacillus hegangensis</name>
    <dbReference type="NCBI Taxonomy" id="2486010"/>
    <lineage>
        <taxon>Bacteria</taxon>
        <taxon>Bacillati</taxon>
        <taxon>Bacillota</taxon>
        <taxon>Bacilli</taxon>
        <taxon>Lactobacillales</taxon>
        <taxon>Lactobacillaceae</taxon>
        <taxon>Lacticaseibacillus</taxon>
    </lineage>
</organism>
<dbReference type="RefSeq" id="WP_125754610.1">
    <property type="nucleotide sequence ID" value="NZ_JBHTOK010000020.1"/>
</dbReference>
<evidence type="ECO:0000313" key="2">
    <source>
        <dbReference type="Proteomes" id="UP001597212"/>
    </source>
</evidence>
<comment type="caution">
    <text evidence="1">The sequence shown here is derived from an EMBL/GenBank/DDBJ whole genome shotgun (WGS) entry which is preliminary data.</text>
</comment>
<dbReference type="EMBL" id="JBHTOK010000020">
    <property type="protein sequence ID" value="MFD1440740.1"/>
    <property type="molecule type" value="Genomic_DNA"/>
</dbReference>
<reference evidence="2" key="1">
    <citation type="journal article" date="2019" name="Int. J. Syst. Evol. Microbiol.">
        <title>The Global Catalogue of Microorganisms (GCM) 10K type strain sequencing project: providing services to taxonomists for standard genome sequencing and annotation.</title>
        <authorList>
            <consortium name="The Broad Institute Genomics Platform"/>
            <consortium name="The Broad Institute Genome Sequencing Center for Infectious Disease"/>
            <person name="Wu L."/>
            <person name="Ma J."/>
        </authorList>
    </citation>
    <scope>NUCLEOTIDE SEQUENCE [LARGE SCALE GENOMIC DNA]</scope>
    <source>
        <strain evidence="2">CCM 8912</strain>
    </source>
</reference>
<keyword evidence="2" id="KW-1185">Reference proteome</keyword>
<name>A0ABW4CVW4_9LACO</name>
<protein>
    <submittedName>
        <fullName evidence="1">Uncharacterized protein</fullName>
    </submittedName>
</protein>
<accession>A0ABW4CVW4</accession>
<gene>
    <name evidence="1" type="ORF">ACFQ5K_04945</name>
</gene>
<dbReference type="Proteomes" id="UP001597212">
    <property type="component" value="Unassembled WGS sequence"/>
</dbReference>